<dbReference type="InterPro" id="IPR001466">
    <property type="entry name" value="Beta-lactam-related"/>
</dbReference>
<keyword evidence="2" id="KW-0472">Membrane</keyword>
<gene>
    <name evidence="4" type="ORF">GOMPHAMPRED_007536</name>
</gene>
<name>A0A8H3IBB7_9LECA</name>
<proteinExistence type="inferred from homology"/>
<evidence type="ECO:0000256" key="1">
    <source>
        <dbReference type="ARBA" id="ARBA00038473"/>
    </source>
</evidence>
<dbReference type="EMBL" id="CAJPDQ010000007">
    <property type="protein sequence ID" value="CAF9912053.1"/>
    <property type="molecule type" value="Genomic_DNA"/>
</dbReference>
<dbReference type="InterPro" id="IPR012338">
    <property type="entry name" value="Beta-lactam/transpept-like"/>
</dbReference>
<dbReference type="InterPro" id="IPR051478">
    <property type="entry name" value="Beta-lactamase-like_AB/R"/>
</dbReference>
<keyword evidence="2" id="KW-0812">Transmembrane</keyword>
<evidence type="ECO:0000313" key="4">
    <source>
        <dbReference type="EMBL" id="CAF9912053.1"/>
    </source>
</evidence>
<organism evidence="4 5">
    <name type="scientific">Gomphillus americanus</name>
    <dbReference type="NCBI Taxonomy" id="1940652"/>
    <lineage>
        <taxon>Eukaryota</taxon>
        <taxon>Fungi</taxon>
        <taxon>Dikarya</taxon>
        <taxon>Ascomycota</taxon>
        <taxon>Pezizomycotina</taxon>
        <taxon>Lecanoromycetes</taxon>
        <taxon>OSLEUM clade</taxon>
        <taxon>Ostropomycetidae</taxon>
        <taxon>Ostropales</taxon>
        <taxon>Graphidaceae</taxon>
        <taxon>Gomphilloideae</taxon>
        <taxon>Gomphillus</taxon>
    </lineage>
</organism>
<evidence type="ECO:0000313" key="5">
    <source>
        <dbReference type="Proteomes" id="UP000664169"/>
    </source>
</evidence>
<comment type="caution">
    <text evidence="4">The sequence shown here is derived from an EMBL/GenBank/DDBJ whole genome shotgun (WGS) entry which is preliminary data.</text>
</comment>
<keyword evidence="2" id="KW-1133">Transmembrane helix</keyword>
<keyword evidence="5" id="KW-1185">Reference proteome</keyword>
<dbReference type="AlphaFoldDB" id="A0A8H3IBB7"/>
<dbReference type="PANTHER" id="PTHR22935:SF95">
    <property type="entry name" value="BETA-LACTAMASE-LIKE 1-RELATED"/>
    <property type="match status" value="1"/>
</dbReference>
<dbReference type="Proteomes" id="UP000664169">
    <property type="component" value="Unassembled WGS sequence"/>
</dbReference>
<dbReference type="Pfam" id="PF00144">
    <property type="entry name" value="Beta-lactamase"/>
    <property type="match status" value="1"/>
</dbReference>
<accession>A0A8H3IBB7</accession>
<sequence>MKGLIDGEQRLPQRRAWKSDLILGAFAVVLVLNLLYHGNPLKSALEDEPKIFTCHAPQPHLLNKHEIDRTVFDSDIKWAKKLLKGVVKGDNGYGDPADSVTLSIFLPQGEPIVEIGFGKVRANESESRVPDGDSIYRMASISKMFTTAEIMLLKQQGHLDLDQDVSTILSDFKPSTAGWTGYEEQRIVTVRQLLSHTSGILRDPMYETVWPPIPGADDNSTKPEPLNTRADMMAKLHNIPPVMPGFGIPVYSNIGFSVAGFVAQEIGQTKYEELLDRDIFKPLGMESASFKRQPNLLDHVIVPSEPLSIWADTEMGDSNPAGGLYCSAADLRRFGQDLLGFGKSANARTDSQQPIFTKLTTREWLRPVHVFDDNLVSIGLNWEIYTVPVGARRMSIYSKGGTLPGFHTLFGIDPEREFGYALLISGEPSSNTDLAIRIMRRFAKTLDKARQKILSKEFAGVYIHDADNMIKLDVVDGGMAVTKAVIEGRDLFEELHLGQGEGDYAALWPTGEETAWRVAIGRPPAHPYQGCMFKFASIDPAFAKGFPVDLMIIDSGKLVYPSVNRTFFRQ</sequence>
<evidence type="ECO:0000259" key="3">
    <source>
        <dbReference type="Pfam" id="PF00144"/>
    </source>
</evidence>
<protein>
    <recommendedName>
        <fullName evidence="3">Beta-lactamase-related domain-containing protein</fullName>
    </recommendedName>
</protein>
<reference evidence="4" key="1">
    <citation type="submission" date="2021-03" db="EMBL/GenBank/DDBJ databases">
        <authorList>
            <person name="Tagirdzhanova G."/>
        </authorList>
    </citation>
    <scope>NUCLEOTIDE SEQUENCE</scope>
</reference>
<dbReference type="PANTHER" id="PTHR22935">
    <property type="entry name" value="PENICILLIN-BINDING PROTEIN"/>
    <property type="match status" value="1"/>
</dbReference>
<dbReference type="Gene3D" id="3.40.710.10">
    <property type="entry name" value="DD-peptidase/beta-lactamase superfamily"/>
    <property type="match status" value="1"/>
</dbReference>
<dbReference type="OrthoDB" id="10250282at2759"/>
<dbReference type="SUPFAM" id="SSF56601">
    <property type="entry name" value="beta-lactamase/transpeptidase-like"/>
    <property type="match status" value="1"/>
</dbReference>
<feature type="domain" description="Beta-lactamase-related" evidence="3">
    <location>
        <begin position="109"/>
        <end position="430"/>
    </location>
</feature>
<feature type="transmembrane region" description="Helical" evidence="2">
    <location>
        <begin position="21"/>
        <end position="38"/>
    </location>
</feature>
<evidence type="ECO:0000256" key="2">
    <source>
        <dbReference type="SAM" id="Phobius"/>
    </source>
</evidence>
<comment type="similarity">
    <text evidence="1">Belongs to the beta-lactamase family.</text>
</comment>